<dbReference type="Proteomes" id="UP000001554">
    <property type="component" value="Chromosome 8"/>
</dbReference>
<reference evidence="4" key="1">
    <citation type="journal article" date="2020" name="Nat. Ecol. Evol.">
        <title>Deeply conserved synteny resolves early events in vertebrate evolution.</title>
        <authorList>
            <person name="Simakov O."/>
            <person name="Marletaz F."/>
            <person name="Yue J.X."/>
            <person name="O'Connell B."/>
            <person name="Jenkins J."/>
            <person name="Brandt A."/>
            <person name="Calef R."/>
            <person name="Tung C.H."/>
            <person name="Huang T.K."/>
            <person name="Schmutz J."/>
            <person name="Satoh N."/>
            <person name="Yu J.K."/>
            <person name="Putnam N.H."/>
            <person name="Green R.E."/>
            <person name="Rokhsar D.S."/>
        </authorList>
    </citation>
    <scope>NUCLEOTIDE SEQUENCE [LARGE SCALE GENOMIC DNA]</scope>
    <source>
        <strain evidence="4">S238N-H82</strain>
    </source>
</reference>
<evidence type="ECO:0000313" key="4">
    <source>
        <dbReference type="Proteomes" id="UP000001554"/>
    </source>
</evidence>
<dbReference type="AlphaFoldDB" id="A0A9J7LKJ6"/>
<dbReference type="PROSITE" id="PS01009">
    <property type="entry name" value="CRISP_1"/>
    <property type="match status" value="1"/>
</dbReference>
<evidence type="ECO:0000256" key="2">
    <source>
        <dbReference type="SAM" id="SignalP"/>
    </source>
</evidence>
<sequence>MWLAVVCVSLCACFEDIFAASSLSTRGKEAIVAAHNNYRRNVAPLAANMQQMSWNEDLADIAQAWADRCIFDHNAQRADTFRGSVGENIYVSSGEYTPGDEVDDWHTERKDYTYSTNQCARTCGHYTQVVWARTNQVGCGNTVGEKPYVNGPPCSMCGNTGCDSNLCGASFGRPTDTGNDNNNGNGRPEFGFPGASDGREPVDIPNTNGGCCDRVEALERRVVALEEQVVLYKCTCNMTSNLSIPVFLSLGPYNRYGGG</sequence>
<name>A0A9J7LKJ6_BRAFL</name>
<dbReference type="Pfam" id="PF00188">
    <property type="entry name" value="CAP"/>
    <property type="match status" value="1"/>
</dbReference>
<dbReference type="RefSeq" id="XP_035684252.1">
    <property type="nucleotide sequence ID" value="XM_035828359.1"/>
</dbReference>
<dbReference type="GeneID" id="118421197"/>
<dbReference type="PRINTS" id="PR00837">
    <property type="entry name" value="V5TPXLIKE"/>
</dbReference>
<feature type="chain" id="PRO_5039903568" evidence="2">
    <location>
        <begin position="20"/>
        <end position="259"/>
    </location>
</feature>
<gene>
    <name evidence="5" type="primary">LOC118421197</name>
</gene>
<proteinExistence type="predicted"/>
<dbReference type="InterPro" id="IPR035940">
    <property type="entry name" value="CAP_sf"/>
</dbReference>
<reference evidence="5" key="2">
    <citation type="submission" date="2025-08" db="UniProtKB">
        <authorList>
            <consortium name="RefSeq"/>
        </authorList>
    </citation>
    <scope>IDENTIFICATION</scope>
    <source>
        <strain evidence="5">S238N-H82</strain>
        <tissue evidence="5">Testes</tissue>
    </source>
</reference>
<keyword evidence="2" id="KW-0732">Signal</keyword>
<dbReference type="InterPro" id="IPR014044">
    <property type="entry name" value="CAP_dom"/>
</dbReference>
<evidence type="ECO:0000256" key="1">
    <source>
        <dbReference type="SAM" id="MobiDB-lite"/>
    </source>
</evidence>
<dbReference type="OrthoDB" id="43654at2759"/>
<accession>A0A9J7LKJ6</accession>
<feature type="compositionally biased region" description="Low complexity" evidence="1">
    <location>
        <begin position="178"/>
        <end position="188"/>
    </location>
</feature>
<dbReference type="OMA" id="CACFEDI"/>
<dbReference type="InterPro" id="IPR018244">
    <property type="entry name" value="Allrgn_V5/Tpx1_CS"/>
</dbReference>
<dbReference type="PANTHER" id="PTHR10334">
    <property type="entry name" value="CYSTEINE-RICH SECRETORY PROTEIN-RELATED"/>
    <property type="match status" value="1"/>
</dbReference>
<protein>
    <submittedName>
        <fullName evidence="5">GLIPR1-like protein 1</fullName>
    </submittedName>
</protein>
<dbReference type="InterPro" id="IPR001283">
    <property type="entry name" value="CRISP-related"/>
</dbReference>
<evidence type="ECO:0000259" key="3">
    <source>
        <dbReference type="SMART" id="SM00198"/>
    </source>
</evidence>
<feature type="domain" description="SCP" evidence="3">
    <location>
        <begin position="26"/>
        <end position="151"/>
    </location>
</feature>
<evidence type="ECO:0000313" key="5">
    <source>
        <dbReference type="RefSeq" id="XP_035684252.1"/>
    </source>
</evidence>
<keyword evidence="4" id="KW-1185">Reference proteome</keyword>
<dbReference type="SMART" id="SM00198">
    <property type="entry name" value="SCP"/>
    <property type="match status" value="1"/>
</dbReference>
<dbReference type="SUPFAM" id="SSF55797">
    <property type="entry name" value="PR-1-like"/>
    <property type="match status" value="1"/>
</dbReference>
<dbReference type="Gene3D" id="3.40.33.10">
    <property type="entry name" value="CAP"/>
    <property type="match status" value="1"/>
</dbReference>
<organism evidence="4 5">
    <name type="scientific">Branchiostoma floridae</name>
    <name type="common">Florida lancelet</name>
    <name type="synonym">Amphioxus</name>
    <dbReference type="NCBI Taxonomy" id="7739"/>
    <lineage>
        <taxon>Eukaryota</taxon>
        <taxon>Metazoa</taxon>
        <taxon>Chordata</taxon>
        <taxon>Cephalochordata</taxon>
        <taxon>Leptocardii</taxon>
        <taxon>Amphioxiformes</taxon>
        <taxon>Branchiostomatidae</taxon>
        <taxon>Branchiostoma</taxon>
    </lineage>
</organism>
<dbReference type="KEGG" id="bfo:118421197"/>
<feature type="region of interest" description="Disordered" evidence="1">
    <location>
        <begin position="178"/>
        <end position="199"/>
    </location>
</feature>
<feature type="signal peptide" evidence="2">
    <location>
        <begin position="1"/>
        <end position="19"/>
    </location>
</feature>
<dbReference type="GO" id="GO:0005615">
    <property type="term" value="C:extracellular space"/>
    <property type="evidence" value="ECO:0000318"/>
    <property type="project" value="GO_Central"/>
</dbReference>